<reference evidence="1 2" key="1">
    <citation type="journal article" date="2015" name="Genome Biol. Evol.">
        <title>Characterization of Three Mycobacterium spp. with Potential Use in Bioremediation by Genome Sequencing and Comparative Genomics.</title>
        <authorList>
            <person name="Das S."/>
            <person name="Pettersson B.M."/>
            <person name="Behra P.R."/>
            <person name="Ramesh M."/>
            <person name="Dasgupta S."/>
            <person name="Bhattacharya A."/>
            <person name="Kirsebom L.A."/>
        </authorList>
    </citation>
    <scope>NUCLEOTIDE SEQUENCE [LARGE SCALE GENOMIC DNA]</scope>
    <source>
        <strain evidence="1 2">DSM 44075</strain>
    </source>
</reference>
<dbReference type="RefSeq" id="WP_048424167.1">
    <property type="nucleotide sequence ID" value="NZ_JYNU01000023.1"/>
</dbReference>
<evidence type="ECO:0000313" key="1">
    <source>
        <dbReference type="EMBL" id="KMO74287.1"/>
    </source>
</evidence>
<protein>
    <submittedName>
        <fullName evidence="1">Uncharacterized protein</fullName>
    </submittedName>
</protein>
<proteinExistence type="predicted"/>
<dbReference type="EMBL" id="JYNU01000023">
    <property type="protein sequence ID" value="KMO74287.1"/>
    <property type="molecule type" value="Genomic_DNA"/>
</dbReference>
<dbReference type="AlphaFoldDB" id="A0A0J6VXZ4"/>
<comment type="caution">
    <text evidence="1">The sequence shown here is derived from an EMBL/GenBank/DDBJ whole genome shotgun (WGS) entry which is preliminary data.</text>
</comment>
<dbReference type="Proteomes" id="UP000036313">
    <property type="component" value="Unassembled WGS sequence"/>
</dbReference>
<organism evidence="1 2">
    <name type="scientific">Mycolicibacterium obuense</name>
    <dbReference type="NCBI Taxonomy" id="1807"/>
    <lineage>
        <taxon>Bacteria</taxon>
        <taxon>Bacillati</taxon>
        <taxon>Actinomycetota</taxon>
        <taxon>Actinomycetes</taxon>
        <taxon>Mycobacteriales</taxon>
        <taxon>Mycobacteriaceae</taxon>
        <taxon>Mycolicibacterium</taxon>
    </lineage>
</organism>
<evidence type="ECO:0000313" key="2">
    <source>
        <dbReference type="Proteomes" id="UP000036313"/>
    </source>
</evidence>
<dbReference type="PATRIC" id="fig|1807.14.peg.3698"/>
<gene>
    <name evidence="1" type="ORF">MOBUDSM44075_03676</name>
</gene>
<sequence>MSPGRTSTPVSVDLRIAARAGQAVQSCTAQDHGQSARTAHAWIDTLHNRARRAAERQRTRSQR</sequence>
<name>A0A0J6VXZ4_9MYCO</name>
<accession>A0A0J6VXZ4</accession>